<dbReference type="EMBL" id="BK016235">
    <property type="protein sequence ID" value="DAG03781.1"/>
    <property type="molecule type" value="Genomic_DNA"/>
</dbReference>
<organism evidence="1">
    <name type="scientific">Siphoviridae sp. ctfhy6</name>
    <dbReference type="NCBI Taxonomy" id="2825597"/>
    <lineage>
        <taxon>Viruses</taxon>
        <taxon>Duplodnaviria</taxon>
        <taxon>Heunggongvirae</taxon>
        <taxon>Uroviricota</taxon>
        <taxon>Caudoviricetes</taxon>
    </lineage>
</organism>
<proteinExistence type="predicted"/>
<reference evidence="1" key="1">
    <citation type="journal article" date="2021" name="Proc. Natl. Acad. Sci. U.S.A.">
        <title>A Catalog of Tens of Thousands of Viruses from Human Metagenomes Reveals Hidden Associations with Chronic Diseases.</title>
        <authorList>
            <person name="Tisza M.J."/>
            <person name="Buck C.B."/>
        </authorList>
    </citation>
    <scope>NUCLEOTIDE SEQUENCE</scope>
    <source>
        <strain evidence="1">Ctfhy6</strain>
    </source>
</reference>
<evidence type="ECO:0000313" key="1">
    <source>
        <dbReference type="EMBL" id="DAG03781.1"/>
    </source>
</evidence>
<sequence length="72" mass="8399">MNEYRYEELREAATKNPTDENLAALGEWLQQYGNDCWNGEEWDIDEGRLLRPVYGQEPDEYGSVPLVGYDLL</sequence>
<accession>A0A8S5VAN6</accession>
<name>A0A8S5VAN6_9CAUD</name>
<protein>
    <submittedName>
        <fullName evidence="1">Uncharacterized protein</fullName>
    </submittedName>
</protein>